<feature type="region of interest" description="Disordered" evidence="1">
    <location>
        <begin position="86"/>
        <end position="111"/>
    </location>
</feature>
<evidence type="ECO:0000313" key="2">
    <source>
        <dbReference type="EMBL" id="VEF11605.1"/>
    </source>
</evidence>
<accession>A0A3S4PVG9</accession>
<name>A0A3S4PVG9_PSEFL</name>
<feature type="compositionally biased region" description="Low complexity" evidence="1">
    <location>
        <begin position="95"/>
        <end position="111"/>
    </location>
</feature>
<organism evidence="2 3">
    <name type="scientific">Pseudomonas fluorescens</name>
    <dbReference type="NCBI Taxonomy" id="294"/>
    <lineage>
        <taxon>Bacteria</taxon>
        <taxon>Pseudomonadati</taxon>
        <taxon>Pseudomonadota</taxon>
        <taxon>Gammaproteobacteria</taxon>
        <taxon>Pseudomonadales</taxon>
        <taxon>Pseudomonadaceae</taxon>
        <taxon>Pseudomonas</taxon>
    </lineage>
</organism>
<dbReference type="Proteomes" id="UP000281909">
    <property type="component" value="Chromosome"/>
</dbReference>
<dbReference type="OrthoDB" id="7011060at2"/>
<proteinExistence type="predicted"/>
<gene>
    <name evidence="2" type="ORF">NCTC9428_03226</name>
</gene>
<reference evidence="2 3" key="1">
    <citation type="submission" date="2018-12" db="EMBL/GenBank/DDBJ databases">
        <authorList>
            <consortium name="Pathogen Informatics"/>
        </authorList>
    </citation>
    <scope>NUCLEOTIDE SEQUENCE [LARGE SCALE GENOMIC DNA]</scope>
    <source>
        <strain evidence="2 3">NCTC9428</strain>
    </source>
</reference>
<protein>
    <submittedName>
        <fullName evidence="2">Uncharacterized protein</fullName>
    </submittedName>
</protein>
<sequence>MFADRTQQLEQALLAVIASATRMGVSCDALCAEAVGGLMAEGYWKWVDPQHKDGAADEIERALSLLSSPPSGGAAQQAQSIFETTQTSKTCTASAQTPQPLATATLTPQPV</sequence>
<dbReference type="EMBL" id="LR134318">
    <property type="protein sequence ID" value="VEF11605.1"/>
    <property type="molecule type" value="Genomic_DNA"/>
</dbReference>
<evidence type="ECO:0000313" key="3">
    <source>
        <dbReference type="Proteomes" id="UP000281909"/>
    </source>
</evidence>
<evidence type="ECO:0000256" key="1">
    <source>
        <dbReference type="SAM" id="MobiDB-lite"/>
    </source>
</evidence>
<dbReference type="AlphaFoldDB" id="A0A3S4PVG9"/>
<dbReference type="RefSeq" id="WP_126364292.1">
    <property type="nucleotide sequence ID" value="NZ_LR134318.1"/>
</dbReference>